<dbReference type="AlphaFoldDB" id="A0A931E291"/>
<feature type="chain" id="PRO_5036974047" description="Secreted protein" evidence="1">
    <location>
        <begin position="29"/>
        <end position="472"/>
    </location>
</feature>
<dbReference type="RefSeq" id="WP_290178120.1">
    <property type="nucleotide sequence ID" value="NZ_CP046980.1"/>
</dbReference>
<evidence type="ECO:0000313" key="2">
    <source>
        <dbReference type="EMBL" id="MBG6121188.1"/>
    </source>
</evidence>
<gene>
    <name evidence="2" type="ORF">IW254_000157</name>
</gene>
<evidence type="ECO:0000256" key="1">
    <source>
        <dbReference type="SAM" id="SignalP"/>
    </source>
</evidence>
<reference evidence="2" key="1">
    <citation type="submission" date="2020-11" db="EMBL/GenBank/DDBJ databases">
        <title>Sequencing the genomes of 1000 actinobacteria strains.</title>
        <authorList>
            <person name="Klenk H.-P."/>
        </authorList>
    </citation>
    <scope>NUCLEOTIDE SEQUENCE</scope>
    <source>
        <strain evidence="2">DSM 45632</strain>
    </source>
</reference>
<keyword evidence="3" id="KW-1185">Reference proteome</keyword>
<dbReference type="Proteomes" id="UP000658613">
    <property type="component" value="Unassembled WGS sequence"/>
</dbReference>
<proteinExistence type="predicted"/>
<comment type="caution">
    <text evidence="2">The sequence shown here is derived from an EMBL/GenBank/DDBJ whole genome shotgun (WGS) entry which is preliminary data.</text>
</comment>
<evidence type="ECO:0008006" key="4">
    <source>
        <dbReference type="Google" id="ProtNLM"/>
    </source>
</evidence>
<dbReference type="SUPFAM" id="SSF51004">
    <property type="entry name" value="C-terminal (heme d1) domain of cytochrome cd1-nitrite reductase"/>
    <property type="match status" value="1"/>
</dbReference>
<keyword evidence="1" id="KW-0732">Signal</keyword>
<evidence type="ECO:0000313" key="3">
    <source>
        <dbReference type="Proteomes" id="UP000658613"/>
    </source>
</evidence>
<organism evidence="2 3">
    <name type="scientific">Corynebacterium aquatimens</name>
    <dbReference type="NCBI Taxonomy" id="1190508"/>
    <lineage>
        <taxon>Bacteria</taxon>
        <taxon>Bacillati</taxon>
        <taxon>Actinomycetota</taxon>
        <taxon>Actinomycetes</taxon>
        <taxon>Mycobacteriales</taxon>
        <taxon>Corynebacteriaceae</taxon>
        <taxon>Corynebacterium</taxon>
    </lineage>
</organism>
<dbReference type="EMBL" id="JADOUE010000001">
    <property type="protein sequence ID" value="MBG6121188.1"/>
    <property type="molecule type" value="Genomic_DNA"/>
</dbReference>
<dbReference type="InterPro" id="IPR011048">
    <property type="entry name" value="Haem_d1_sf"/>
</dbReference>
<protein>
    <recommendedName>
        <fullName evidence="4">Secreted protein</fullName>
    </recommendedName>
</protein>
<name>A0A931E291_9CORY</name>
<sequence>MNIFRRAAAVLACLAIVVASPHGSVASAGGPPIGTSAAAPEGTRYMHRDLSSTDAVPWAGPNAAGRVASSIPGGTCSTVFQASDGMVLGLCTRYVGTNQGPNGSFGLNLVVPSVMLFDPKTAQPLATLELKKTSLLGGVYGFMDEHDRVVMPEGRDIVHIGHRFDGKRWVLSVDKRTALNLPAGTSLGGLSPDGQGRTWFVTQDSQVGLVDGRKVIKQPLAGVPGREHIANGLTGRPHGVSVLTTHALYEVVYRGGKIVVEWRKPYDRGSGRKPGQLSWGSGTTPTFFGPNSKWVAIVDNADNSPNLMVMDAKTGKDVCRMPAFERVGKGTENSLLAHGNTLWIPSTYGFSYPPFAVDGPQKPMFAQFNGGLSKVDVVERGGSVSCERRWENHTRIETLPTLTLKDRRIWALSTRPGSLSVDLIGVDADSGREVARRPLGTLPFDRPMQLTGMITPDGAYWQGTLSRMIKLK</sequence>
<feature type="signal peptide" evidence="1">
    <location>
        <begin position="1"/>
        <end position="28"/>
    </location>
</feature>
<accession>A0A931E291</accession>